<name>A0ABT5BPJ5_9BACT</name>
<gene>
    <name evidence="1" type="ORF">POL58_50570</name>
</gene>
<reference evidence="1 2" key="1">
    <citation type="submission" date="2022-11" db="EMBL/GenBank/DDBJ databases">
        <title>Minimal conservation of predation-associated metabolite biosynthetic gene clusters underscores biosynthetic potential of Myxococcota including descriptions for ten novel species: Archangium lansinium sp. nov., Myxococcus landrumus sp. nov., Nannocystis bai.</title>
        <authorList>
            <person name="Ahearne A."/>
            <person name="Stevens C."/>
            <person name="Dowd S."/>
        </authorList>
    </citation>
    <scope>NUCLEOTIDE SEQUENCE [LARGE SCALE GENOMIC DNA]</scope>
    <source>
        <strain evidence="1 2">NCELM</strain>
    </source>
</reference>
<accession>A0ABT5BPJ5</accession>
<dbReference type="Proteomes" id="UP001217838">
    <property type="component" value="Unassembled WGS sequence"/>
</dbReference>
<comment type="caution">
    <text evidence="1">The sequence shown here is derived from an EMBL/GenBank/DDBJ whole genome shotgun (WGS) entry which is preliminary data.</text>
</comment>
<evidence type="ECO:0000313" key="1">
    <source>
        <dbReference type="EMBL" id="MDC0676078.1"/>
    </source>
</evidence>
<evidence type="ECO:0000313" key="2">
    <source>
        <dbReference type="Proteomes" id="UP001217838"/>
    </source>
</evidence>
<sequence>MDTGDRVTDEQAQQMYDLINERKELLVTGVKGMQVLKKVLAYAVRKAGVSIEWDPTTPAALRERMTIMSLSALQWSFAGAAAGLAVGVCTNRPGTWAGIGAGIAALLGAYQGHCAVTSGWRLHGYRDENGVEHVEIKVHALPTR</sequence>
<organism evidence="1 2">
    <name type="scientific">Nannocystis radixulma</name>
    <dbReference type="NCBI Taxonomy" id="2995305"/>
    <lineage>
        <taxon>Bacteria</taxon>
        <taxon>Pseudomonadati</taxon>
        <taxon>Myxococcota</taxon>
        <taxon>Polyangia</taxon>
        <taxon>Nannocystales</taxon>
        <taxon>Nannocystaceae</taxon>
        <taxon>Nannocystis</taxon>
    </lineage>
</organism>
<dbReference type="RefSeq" id="WP_272011778.1">
    <property type="nucleotide sequence ID" value="NZ_JAQNDN010000029.1"/>
</dbReference>
<protein>
    <submittedName>
        <fullName evidence="1">Uncharacterized protein</fullName>
    </submittedName>
</protein>
<dbReference type="EMBL" id="JAQNDN010000029">
    <property type="protein sequence ID" value="MDC0676078.1"/>
    <property type="molecule type" value="Genomic_DNA"/>
</dbReference>
<proteinExistence type="predicted"/>
<keyword evidence="2" id="KW-1185">Reference proteome</keyword>